<dbReference type="OrthoDB" id="8963675at2759"/>
<proteinExistence type="predicted"/>
<dbReference type="PANTHER" id="PTHR34488:SF1">
    <property type="entry name" value="SI:CH211-245H14.1-RELATED"/>
    <property type="match status" value="1"/>
</dbReference>
<feature type="compositionally biased region" description="Polar residues" evidence="2">
    <location>
        <begin position="764"/>
        <end position="777"/>
    </location>
</feature>
<dbReference type="PANTHER" id="PTHR34488">
    <property type="entry name" value="SI:CH211-245H14.1-RELATED"/>
    <property type="match status" value="1"/>
</dbReference>
<feature type="compositionally biased region" description="Polar residues" evidence="2">
    <location>
        <begin position="720"/>
        <end position="738"/>
    </location>
</feature>
<gene>
    <name evidence="4" type="primary">LOC108261641</name>
</gene>
<evidence type="ECO:0000313" key="3">
    <source>
        <dbReference type="Proteomes" id="UP000221080"/>
    </source>
</evidence>
<feature type="compositionally biased region" description="Basic and acidic residues" evidence="2">
    <location>
        <begin position="379"/>
        <end position="389"/>
    </location>
</feature>
<feature type="compositionally biased region" description="Basic and acidic residues" evidence="2">
    <location>
        <begin position="213"/>
        <end position="237"/>
    </location>
</feature>
<reference evidence="4" key="2">
    <citation type="submission" date="2025-08" db="UniProtKB">
        <authorList>
            <consortium name="RefSeq"/>
        </authorList>
    </citation>
    <scope>IDENTIFICATION</scope>
    <source>
        <tissue evidence="4">Blood</tissue>
    </source>
</reference>
<evidence type="ECO:0000256" key="2">
    <source>
        <dbReference type="SAM" id="MobiDB-lite"/>
    </source>
</evidence>
<dbReference type="RefSeq" id="XP_053532990.1">
    <property type="nucleotide sequence ID" value="XM_053677015.1"/>
</dbReference>
<feature type="compositionally biased region" description="Polar residues" evidence="2">
    <location>
        <begin position="909"/>
        <end position="918"/>
    </location>
</feature>
<feature type="compositionally biased region" description="Basic and acidic residues" evidence="2">
    <location>
        <begin position="780"/>
        <end position="813"/>
    </location>
</feature>
<sequence length="938" mass="107552">MFVSLPYFVPPLPCLPSGHGPSRSIKLWVTQKVHSSLQRSKISIPEDRATFFLEESAVLQNLLRHLPTFSSIMPGKIKCFQVVPENIRRTHEEFTRQLQKQRNSLEITTTKKECKAILFYCPIVSRVGTDIQVALQKLNDDYKDKYVALVVIHHTFDPECSVPDSSRVVNKEDPENPLVVDCLFHEDKGLLQCRKNDEAVKKVADWLHSVKHQKQEKSEKKQKGESKAEQKEEDQTKKGIRSVEPSRKFYACVSGKTLNSHNGFIDRLKKRIHLQEVDSVEESDFILGFCPIVSRAGTDIEAAVKKIQNVSDTKPTVLVVLHHTFDTECVVLNSSKAVHRKNMIAVDCLFHEDQGLLQCGKNNESLNKTSEYIKSKVKELQNKGKKEGEGVGSEQRNTGKSSDAPDKDTNTKPETMYKTQERENAQHEGDQQLNSNTGIEKAQILVEKMEKGLVERQKEIEEVKNLKQCLETTQKTLSERDVELMVTNEKLQNATEQTEEKNTELENMKKLLSEKETQLKNTDKELETCKNKLETLGQDKERQLQDQMIILEQQKTELAETKQHLEEKESLLKVNRQMLQMTLEENDKQLTELKELRKTNRMLEENQTQMNEKYRRLESLVNELKTSKQKLIQEIQEKNRLLSETAQTQQMKDETLEQKGTQFKQEKEQEQEGGANTGSGELPGTSCHLDLEIKSQGKKDQPVEEIIKQIEDENTDLKNSENLTQDKGTLSKGTNTELENMAKEPQERKTAEDEGDQHLELKVTQVQDTQIQAQETEGGNVEKSKEFKEKNEDQKVQDTHSKEEETVRNEFSETNKNSLSDADAAFMQTNEKRKNGIENKQLKEEEINLKESETEGVESDTQFNEKDKSQKNETVEVQSEGKDELWKTTKKVQETQLEGKESEPKMETVQDNLASQEQQQEEKDPDLLGDGPARATDN</sequence>
<reference evidence="3" key="1">
    <citation type="journal article" date="2016" name="Nat. Commun.">
        <title>The channel catfish genome sequence provides insights into the evolution of scale formation in teleosts.</title>
        <authorList>
            <person name="Liu Z."/>
            <person name="Liu S."/>
            <person name="Yao J."/>
            <person name="Bao L."/>
            <person name="Zhang J."/>
            <person name="Li Y."/>
            <person name="Jiang C."/>
            <person name="Sun L."/>
            <person name="Wang R."/>
            <person name="Zhang Y."/>
            <person name="Zhou T."/>
            <person name="Zeng Q."/>
            <person name="Fu Q."/>
            <person name="Gao S."/>
            <person name="Li N."/>
            <person name="Koren S."/>
            <person name="Jiang Y."/>
            <person name="Zimin A."/>
            <person name="Xu P."/>
            <person name="Phillippy A.M."/>
            <person name="Geng X."/>
            <person name="Song L."/>
            <person name="Sun F."/>
            <person name="Li C."/>
            <person name="Wang X."/>
            <person name="Chen A."/>
            <person name="Jin Y."/>
            <person name="Yuan Z."/>
            <person name="Yang Y."/>
            <person name="Tan S."/>
            <person name="Peatman E."/>
            <person name="Lu J."/>
            <person name="Qin Z."/>
            <person name="Dunham R."/>
            <person name="Li Z."/>
            <person name="Sonstegard T."/>
            <person name="Feng J."/>
            <person name="Danzmann R.G."/>
            <person name="Schroeder S."/>
            <person name="Scheffler B."/>
            <person name="Duke M.V."/>
            <person name="Ballard L."/>
            <person name="Kucuktas H."/>
            <person name="Kaltenboeck L."/>
            <person name="Liu H."/>
            <person name="Armbruster J."/>
            <person name="Xie Y."/>
            <person name="Kirby M.L."/>
            <person name="Tian Y."/>
            <person name="Flanagan M.E."/>
            <person name="Mu W."/>
            <person name="Waldbieser G.C."/>
        </authorList>
    </citation>
    <scope>NUCLEOTIDE SEQUENCE [LARGE SCALE GENOMIC DNA]</scope>
    <source>
        <strain evidence="3">SDA103</strain>
    </source>
</reference>
<evidence type="ECO:0000256" key="1">
    <source>
        <dbReference type="SAM" id="Coils"/>
    </source>
</evidence>
<accession>A0A9F7QZA4</accession>
<feature type="compositionally biased region" description="Basic and acidic residues" evidence="2">
    <location>
        <begin position="740"/>
        <end position="761"/>
    </location>
</feature>
<feature type="region of interest" description="Disordered" evidence="2">
    <location>
        <begin position="379"/>
        <end position="413"/>
    </location>
</feature>
<feature type="compositionally biased region" description="Basic and acidic residues" evidence="2">
    <location>
        <begin position="419"/>
        <end position="430"/>
    </location>
</feature>
<feature type="coiled-coil region" evidence="1">
    <location>
        <begin position="446"/>
        <end position="652"/>
    </location>
</feature>
<feature type="compositionally biased region" description="Basic and acidic residues" evidence="2">
    <location>
        <begin position="863"/>
        <end position="908"/>
    </location>
</feature>
<dbReference type="Proteomes" id="UP000221080">
    <property type="component" value="Chromosome 28"/>
</dbReference>
<keyword evidence="1" id="KW-0175">Coiled coil</keyword>
<organism evidence="3 4">
    <name type="scientific">Ictalurus punctatus</name>
    <name type="common">Channel catfish</name>
    <name type="synonym">Silurus punctatus</name>
    <dbReference type="NCBI Taxonomy" id="7998"/>
    <lineage>
        <taxon>Eukaryota</taxon>
        <taxon>Metazoa</taxon>
        <taxon>Chordata</taxon>
        <taxon>Craniata</taxon>
        <taxon>Vertebrata</taxon>
        <taxon>Euteleostomi</taxon>
        <taxon>Actinopterygii</taxon>
        <taxon>Neopterygii</taxon>
        <taxon>Teleostei</taxon>
        <taxon>Ostariophysi</taxon>
        <taxon>Siluriformes</taxon>
        <taxon>Ictaluridae</taxon>
        <taxon>Ictalurus</taxon>
    </lineage>
</organism>
<evidence type="ECO:0000313" key="4">
    <source>
        <dbReference type="RefSeq" id="XP_053532990.1"/>
    </source>
</evidence>
<feature type="region of interest" description="Disordered" evidence="2">
    <location>
        <begin position="419"/>
        <end position="438"/>
    </location>
</feature>
<protein>
    <submittedName>
        <fullName evidence="4">Non-muscle caldesmon isoform X1</fullName>
    </submittedName>
</protein>
<name>A0A9F7QZA4_ICTPU</name>
<keyword evidence="3" id="KW-1185">Reference proteome</keyword>
<feature type="compositionally biased region" description="Basic and acidic residues" evidence="2">
    <location>
        <begin position="689"/>
        <end position="719"/>
    </location>
</feature>
<dbReference type="KEGG" id="ipu:108261641"/>
<dbReference type="AlphaFoldDB" id="A0A9F7QZA4"/>
<feature type="compositionally biased region" description="Basic and acidic residues" evidence="2">
    <location>
        <begin position="830"/>
        <end position="853"/>
    </location>
</feature>
<feature type="region of interest" description="Disordered" evidence="2">
    <location>
        <begin position="211"/>
        <end position="240"/>
    </location>
</feature>
<dbReference type="GeneID" id="108261641"/>
<feature type="region of interest" description="Disordered" evidence="2">
    <location>
        <begin position="662"/>
        <end position="938"/>
    </location>
</feature>